<dbReference type="Proteomes" id="UP000185766">
    <property type="component" value="Unassembled WGS sequence"/>
</dbReference>
<sequence length="136" mass="14411">MSLNITDFATLLEAARGQREPQRLLLVFAAAELPSDANQHEQERFAQGQGGALNPVLCVDKLADELSDFAALLAEAEAAGPTWDLVFAAGLSGRAGIAPSSDEAEQPLKMMVGAIQSGSLSNFLAFDRQGQVVSFY</sequence>
<protein>
    <submittedName>
        <fullName evidence="1">Uncharacterized protein</fullName>
    </submittedName>
</protein>
<name>A0A1H7QYT7_9GAMM</name>
<dbReference type="EMBL" id="FOAS01000013">
    <property type="protein sequence ID" value="SEL52805.1"/>
    <property type="molecule type" value="Genomic_DNA"/>
</dbReference>
<proteinExistence type="predicted"/>
<evidence type="ECO:0000313" key="1">
    <source>
        <dbReference type="EMBL" id="SEL52805.1"/>
    </source>
</evidence>
<keyword evidence="2" id="KW-1185">Reference proteome</keyword>
<gene>
    <name evidence="1" type="ORF">SAMN05216214_113111</name>
</gene>
<dbReference type="STRING" id="1429083.GCA_001885685_03319"/>
<accession>A0A1H7QYT7</accession>
<dbReference type="AlphaFoldDB" id="A0A1H7QYT7"/>
<evidence type="ECO:0000313" key="2">
    <source>
        <dbReference type="Proteomes" id="UP000185766"/>
    </source>
</evidence>
<organism evidence="1 2">
    <name type="scientific">Atopomonas hussainii</name>
    <dbReference type="NCBI Taxonomy" id="1429083"/>
    <lineage>
        <taxon>Bacteria</taxon>
        <taxon>Pseudomonadati</taxon>
        <taxon>Pseudomonadota</taxon>
        <taxon>Gammaproteobacteria</taxon>
        <taxon>Pseudomonadales</taxon>
        <taxon>Pseudomonadaceae</taxon>
        <taxon>Atopomonas</taxon>
    </lineage>
</organism>
<reference evidence="1 2" key="1">
    <citation type="submission" date="2016-10" db="EMBL/GenBank/DDBJ databases">
        <authorList>
            <person name="de Groot N.N."/>
        </authorList>
    </citation>
    <scope>NUCLEOTIDE SEQUENCE [LARGE SCALE GENOMIC DNA]</scope>
    <source>
        <strain evidence="1 2">JCM 19513</strain>
    </source>
</reference>